<organism evidence="1">
    <name type="scientific">Sesamum angustifolium</name>
    <dbReference type="NCBI Taxonomy" id="2727405"/>
    <lineage>
        <taxon>Eukaryota</taxon>
        <taxon>Viridiplantae</taxon>
        <taxon>Streptophyta</taxon>
        <taxon>Embryophyta</taxon>
        <taxon>Tracheophyta</taxon>
        <taxon>Spermatophyta</taxon>
        <taxon>Magnoliopsida</taxon>
        <taxon>eudicotyledons</taxon>
        <taxon>Gunneridae</taxon>
        <taxon>Pentapetalae</taxon>
        <taxon>asterids</taxon>
        <taxon>lamiids</taxon>
        <taxon>Lamiales</taxon>
        <taxon>Pedaliaceae</taxon>
        <taxon>Sesamum</taxon>
    </lineage>
</organism>
<dbReference type="EMBL" id="JACGWK010000007">
    <property type="protein sequence ID" value="KAL0343096.1"/>
    <property type="molecule type" value="Genomic_DNA"/>
</dbReference>
<proteinExistence type="predicted"/>
<protein>
    <submittedName>
        <fullName evidence="1">Uncharacterized protein</fullName>
    </submittedName>
</protein>
<accession>A0AAW2NIG9</accession>
<name>A0AAW2NIG9_9LAMI</name>
<comment type="caution">
    <text evidence="1">The sequence shown here is derived from an EMBL/GenBank/DDBJ whole genome shotgun (WGS) entry which is preliminary data.</text>
</comment>
<evidence type="ECO:0000313" key="1">
    <source>
        <dbReference type="EMBL" id="KAL0343096.1"/>
    </source>
</evidence>
<gene>
    <name evidence="1" type="ORF">Sangu_1197000</name>
</gene>
<sequence length="68" mass="7897">MELFSKFYKKKGDVYSSSLHGEQVVESFQKMLLEQLALASAMGKIVHCFLKPWWALVSNICGYRLWQP</sequence>
<dbReference type="AlphaFoldDB" id="A0AAW2NIG9"/>
<reference evidence="1" key="2">
    <citation type="journal article" date="2024" name="Plant">
        <title>Genomic evolution and insights into agronomic trait innovations of Sesamum species.</title>
        <authorList>
            <person name="Miao H."/>
            <person name="Wang L."/>
            <person name="Qu L."/>
            <person name="Liu H."/>
            <person name="Sun Y."/>
            <person name="Le M."/>
            <person name="Wang Q."/>
            <person name="Wei S."/>
            <person name="Zheng Y."/>
            <person name="Lin W."/>
            <person name="Duan Y."/>
            <person name="Cao H."/>
            <person name="Xiong S."/>
            <person name="Wang X."/>
            <person name="Wei L."/>
            <person name="Li C."/>
            <person name="Ma Q."/>
            <person name="Ju M."/>
            <person name="Zhao R."/>
            <person name="Li G."/>
            <person name="Mu C."/>
            <person name="Tian Q."/>
            <person name="Mei H."/>
            <person name="Zhang T."/>
            <person name="Gao T."/>
            <person name="Zhang H."/>
        </authorList>
    </citation>
    <scope>NUCLEOTIDE SEQUENCE</scope>
    <source>
        <strain evidence="1">G01</strain>
    </source>
</reference>
<reference evidence="1" key="1">
    <citation type="submission" date="2020-06" db="EMBL/GenBank/DDBJ databases">
        <authorList>
            <person name="Li T."/>
            <person name="Hu X."/>
            <person name="Zhang T."/>
            <person name="Song X."/>
            <person name="Zhang H."/>
            <person name="Dai N."/>
            <person name="Sheng W."/>
            <person name="Hou X."/>
            <person name="Wei L."/>
        </authorList>
    </citation>
    <scope>NUCLEOTIDE SEQUENCE</scope>
    <source>
        <strain evidence="1">G01</strain>
        <tissue evidence="1">Leaf</tissue>
    </source>
</reference>